<protein>
    <submittedName>
        <fullName evidence="1">DUF2461 domain-containing protein</fullName>
    </submittedName>
</protein>
<keyword evidence="2" id="KW-1185">Reference proteome</keyword>
<dbReference type="RefSeq" id="WP_216239774.1">
    <property type="nucleotide sequence ID" value="NZ_JABACJ020000002.1"/>
</dbReference>
<dbReference type="InterPro" id="IPR015996">
    <property type="entry name" value="UCP028451"/>
</dbReference>
<proteinExistence type="predicted"/>
<dbReference type="Proteomes" id="UP000723714">
    <property type="component" value="Unassembled WGS sequence"/>
</dbReference>
<organism evidence="1 2">
    <name type="scientific">Faecalicatena faecalis</name>
    <dbReference type="NCBI Taxonomy" id="2726362"/>
    <lineage>
        <taxon>Bacteria</taxon>
        <taxon>Bacillati</taxon>
        <taxon>Bacillota</taxon>
        <taxon>Clostridia</taxon>
        <taxon>Lachnospirales</taxon>
        <taxon>Lachnospiraceae</taxon>
        <taxon>Faecalicatena</taxon>
    </lineage>
</organism>
<sequence>MNAMFDYLTGLAANNNREWYHAHKTEYQEANAQFEALVQELIFKIGETDGSILHNVPKDLTFRLVRDTRFSHDKSPYTPAFRAHIAAGGKQPVPVGYFLMIQPQSRSFLGGGLFADMFKDATSMIREYIYQHQEEFLSIVEEPEFVEHFEVRGNSLKNVPKEYPADCAVAKYLKHKSWFIEYPVEDSIFSDLPAFVDFASERFLQMKPFNDFINRALGGFTMPVRH</sequence>
<evidence type="ECO:0000313" key="1">
    <source>
        <dbReference type="EMBL" id="MBU3875026.1"/>
    </source>
</evidence>
<evidence type="ECO:0000313" key="2">
    <source>
        <dbReference type="Proteomes" id="UP000723714"/>
    </source>
</evidence>
<dbReference type="InterPro" id="IPR012808">
    <property type="entry name" value="CHP02453"/>
</dbReference>
<accession>A0ABS6D0J1</accession>
<dbReference type="PANTHER" id="PTHR36452">
    <property type="entry name" value="CHROMOSOME 12, WHOLE GENOME SHOTGUN SEQUENCE"/>
    <property type="match status" value="1"/>
</dbReference>
<dbReference type="EMBL" id="JABACJ020000002">
    <property type="protein sequence ID" value="MBU3875026.1"/>
    <property type="molecule type" value="Genomic_DNA"/>
</dbReference>
<gene>
    <name evidence="1" type="ORF">HGO97_004255</name>
</gene>
<reference evidence="1 2" key="1">
    <citation type="submission" date="2021-06" db="EMBL/GenBank/DDBJ databases">
        <title>Faecalicatena sp. nov. isolated from porcine feces.</title>
        <authorList>
            <person name="Oh B.S."/>
            <person name="Lee J.H."/>
        </authorList>
    </citation>
    <scope>NUCLEOTIDE SEQUENCE [LARGE SCALE GENOMIC DNA]</scope>
    <source>
        <strain evidence="1 2">AGMB00832</strain>
    </source>
</reference>
<comment type="caution">
    <text evidence="1">The sequence shown here is derived from an EMBL/GenBank/DDBJ whole genome shotgun (WGS) entry which is preliminary data.</text>
</comment>
<dbReference type="PANTHER" id="PTHR36452:SF1">
    <property type="entry name" value="DUF2461 DOMAIN-CONTAINING PROTEIN"/>
    <property type="match status" value="1"/>
</dbReference>
<dbReference type="NCBIfam" id="TIGR02453">
    <property type="entry name" value="TIGR02453 family protein"/>
    <property type="match status" value="1"/>
</dbReference>
<dbReference type="PIRSF" id="PIRSF028451">
    <property type="entry name" value="UCP028451"/>
    <property type="match status" value="1"/>
</dbReference>
<name>A0ABS6D0J1_9FIRM</name>
<dbReference type="Pfam" id="PF09365">
    <property type="entry name" value="DUF2461"/>
    <property type="match status" value="1"/>
</dbReference>